<feature type="domain" description="BTB" evidence="1">
    <location>
        <begin position="117"/>
        <end position="180"/>
    </location>
</feature>
<keyword evidence="3" id="KW-1185">Reference proteome</keyword>
<dbReference type="RefSeq" id="XP_041291619.1">
    <property type="nucleotide sequence ID" value="XM_041437695.1"/>
</dbReference>
<name>A0A9P7F5V8_9AGAM</name>
<dbReference type="SMART" id="SM00225">
    <property type="entry name" value="BTB"/>
    <property type="match status" value="1"/>
</dbReference>
<dbReference type="SUPFAM" id="SSF54695">
    <property type="entry name" value="POZ domain"/>
    <property type="match status" value="1"/>
</dbReference>
<proteinExistence type="predicted"/>
<dbReference type="OrthoDB" id="2879636at2759"/>
<evidence type="ECO:0000313" key="3">
    <source>
        <dbReference type="Proteomes" id="UP000823399"/>
    </source>
</evidence>
<reference evidence="2" key="1">
    <citation type="journal article" date="2020" name="New Phytol.">
        <title>Comparative genomics reveals dynamic genome evolution in host specialist ectomycorrhizal fungi.</title>
        <authorList>
            <person name="Lofgren L.A."/>
            <person name="Nguyen N.H."/>
            <person name="Vilgalys R."/>
            <person name="Ruytinx J."/>
            <person name="Liao H.L."/>
            <person name="Branco S."/>
            <person name="Kuo A."/>
            <person name="LaButti K."/>
            <person name="Lipzen A."/>
            <person name="Andreopoulos W."/>
            <person name="Pangilinan J."/>
            <person name="Riley R."/>
            <person name="Hundley H."/>
            <person name="Na H."/>
            <person name="Barry K."/>
            <person name="Grigoriev I.V."/>
            <person name="Stajich J.E."/>
            <person name="Kennedy P.G."/>
        </authorList>
    </citation>
    <scope>NUCLEOTIDE SEQUENCE</scope>
    <source>
        <strain evidence="2">FC423</strain>
    </source>
</reference>
<evidence type="ECO:0000259" key="1">
    <source>
        <dbReference type="PROSITE" id="PS50097"/>
    </source>
</evidence>
<dbReference type="AlphaFoldDB" id="A0A9P7F5V8"/>
<dbReference type="CDD" id="cd18186">
    <property type="entry name" value="BTB_POZ_ZBTB_KLHL-like"/>
    <property type="match status" value="1"/>
</dbReference>
<organism evidence="2 3">
    <name type="scientific">Suillus discolor</name>
    <dbReference type="NCBI Taxonomy" id="1912936"/>
    <lineage>
        <taxon>Eukaryota</taxon>
        <taxon>Fungi</taxon>
        <taxon>Dikarya</taxon>
        <taxon>Basidiomycota</taxon>
        <taxon>Agaricomycotina</taxon>
        <taxon>Agaricomycetes</taxon>
        <taxon>Agaricomycetidae</taxon>
        <taxon>Boletales</taxon>
        <taxon>Suillineae</taxon>
        <taxon>Suillaceae</taxon>
        <taxon>Suillus</taxon>
    </lineage>
</organism>
<dbReference type="InterPro" id="IPR000210">
    <property type="entry name" value="BTB/POZ_dom"/>
</dbReference>
<accession>A0A9P7F5V8</accession>
<evidence type="ECO:0000313" key="2">
    <source>
        <dbReference type="EMBL" id="KAG2106581.1"/>
    </source>
</evidence>
<dbReference type="GeneID" id="64699954"/>
<protein>
    <recommendedName>
        <fullName evidence="1">BTB domain-containing protein</fullName>
    </recommendedName>
</protein>
<sequence>MSIISSLPDYIPSTIGHVFSPKVDRSVLSAYGTCDYLQTIFLDEGVSVEELRAKDYQLGGRPPSYPPKPEFCGVYLAPEQCSLFDIEEEHSPLSHPNEIEKSPSPPPHLNDLWYDDGSVVLKAGDDFFCVHGSILSQKSSVFATILLQSQTENTGTHEGCPMVALGDDAEELRQLLLTIYEISYFEDNAQYFVYLCAVLRLSTKYEMKRLRDLALQRLKRGVPTTLASFDDPGYQDDRATAQKHVLAVINLARETNCLELLPCAYYYCSRLPASTIFEGSGGVILALPDITACILGKEQLLDIQRQTTHPFLYTLPKSKFESFCKDCCEGNDRLLLQYLQRQDFRRPCTFEQFIHWEKIGACKSCASPHQSAHTKGRQEAWALLPGIFGLGSWEKIVA</sequence>
<comment type="caution">
    <text evidence="2">The sequence shown here is derived from an EMBL/GenBank/DDBJ whole genome shotgun (WGS) entry which is preliminary data.</text>
</comment>
<dbReference type="Proteomes" id="UP000823399">
    <property type="component" value="Unassembled WGS sequence"/>
</dbReference>
<dbReference type="PROSITE" id="PS50097">
    <property type="entry name" value="BTB"/>
    <property type="match status" value="1"/>
</dbReference>
<dbReference type="InterPro" id="IPR011333">
    <property type="entry name" value="SKP1/BTB/POZ_sf"/>
</dbReference>
<dbReference type="Gene3D" id="3.30.710.10">
    <property type="entry name" value="Potassium Channel Kv1.1, Chain A"/>
    <property type="match status" value="1"/>
</dbReference>
<dbReference type="EMBL" id="JABBWM010000035">
    <property type="protein sequence ID" value="KAG2106581.1"/>
    <property type="molecule type" value="Genomic_DNA"/>
</dbReference>
<gene>
    <name evidence="2" type="ORF">F5147DRAFT_700486</name>
</gene>